<sequence length="263" mass="30329">MFNLKVFVKLAIVAIFSGVSGNPYPYYNNRNFECGPYGFICEGNTKLRLCEGTNLFGPSFLCPPETICNEDSSDVCENTINYIEPSLSRTIRCRRNERVADPNVPDCKGYILCIPNKNRFQGIKFKCSGTTIFNGYTRTCSAPDKYKCPLVNTTHSNEFFIESNRRMDNHRDDYPYTHTGPILHRERPIDCKAYKFTVTQDKSPVKAAYFCPPRPVRGERTVRCTVFSNQFCITLERYEEDQFIESSRAAYRKPRQDILITQT</sequence>
<dbReference type="EMBL" id="CM046102">
    <property type="protein sequence ID" value="KAI8440414.1"/>
    <property type="molecule type" value="Genomic_DNA"/>
</dbReference>
<dbReference type="Proteomes" id="UP001064048">
    <property type="component" value="Chromosome 2"/>
</dbReference>
<proteinExistence type="predicted"/>
<evidence type="ECO:0000313" key="2">
    <source>
        <dbReference type="Proteomes" id="UP001064048"/>
    </source>
</evidence>
<evidence type="ECO:0000313" key="1">
    <source>
        <dbReference type="EMBL" id="KAI8440414.1"/>
    </source>
</evidence>
<reference evidence="1 2" key="1">
    <citation type="journal article" date="2022" name="Genome Biol. Evol.">
        <title>The Spruce Budworm Genome: Reconstructing the Evolutionary History of Antifreeze Proteins.</title>
        <authorList>
            <person name="Beliveau C."/>
            <person name="Gagne P."/>
            <person name="Picq S."/>
            <person name="Vernygora O."/>
            <person name="Keeling C.I."/>
            <person name="Pinkney K."/>
            <person name="Doucet D."/>
            <person name="Wen F."/>
            <person name="Johnston J.S."/>
            <person name="Maaroufi H."/>
            <person name="Boyle B."/>
            <person name="Laroche J."/>
            <person name="Dewar K."/>
            <person name="Juretic N."/>
            <person name="Blackburn G."/>
            <person name="Nisole A."/>
            <person name="Brunet B."/>
            <person name="Brandao M."/>
            <person name="Lumley L."/>
            <person name="Duan J."/>
            <person name="Quan G."/>
            <person name="Lucarotti C.J."/>
            <person name="Roe A.D."/>
            <person name="Sperling F.A.H."/>
            <person name="Levesque R.C."/>
            <person name="Cusson M."/>
        </authorList>
    </citation>
    <scope>NUCLEOTIDE SEQUENCE [LARGE SCALE GENOMIC DNA]</scope>
    <source>
        <strain evidence="1">Glfc:IPQL:Cfum</strain>
    </source>
</reference>
<name>A0ACC0KVL9_CHOFU</name>
<gene>
    <name evidence="1" type="ORF">MSG28_001734</name>
</gene>
<keyword evidence="2" id="KW-1185">Reference proteome</keyword>
<accession>A0ACC0KVL9</accession>
<protein>
    <submittedName>
        <fullName evidence="1">Uncharacterized protein</fullName>
    </submittedName>
</protein>
<comment type="caution">
    <text evidence="1">The sequence shown here is derived from an EMBL/GenBank/DDBJ whole genome shotgun (WGS) entry which is preliminary data.</text>
</comment>
<organism evidence="1 2">
    <name type="scientific">Choristoneura fumiferana</name>
    <name type="common">Spruce budworm moth</name>
    <name type="synonym">Archips fumiferana</name>
    <dbReference type="NCBI Taxonomy" id="7141"/>
    <lineage>
        <taxon>Eukaryota</taxon>
        <taxon>Metazoa</taxon>
        <taxon>Ecdysozoa</taxon>
        <taxon>Arthropoda</taxon>
        <taxon>Hexapoda</taxon>
        <taxon>Insecta</taxon>
        <taxon>Pterygota</taxon>
        <taxon>Neoptera</taxon>
        <taxon>Endopterygota</taxon>
        <taxon>Lepidoptera</taxon>
        <taxon>Glossata</taxon>
        <taxon>Ditrysia</taxon>
        <taxon>Tortricoidea</taxon>
        <taxon>Tortricidae</taxon>
        <taxon>Tortricinae</taxon>
        <taxon>Choristoneura</taxon>
    </lineage>
</organism>